<dbReference type="InterPro" id="IPR000073">
    <property type="entry name" value="AB_hydrolase_1"/>
</dbReference>
<sequence>MTLFPSTELPPATEIPLRATDGTVLRLRRIDTGDAGRPAVLLLHGHSASSEMFLLPEIRNLAAALVDAGYEPWLLDWRGSCALPYNERGARFTYDDVAVYDIPDAIARIRDEIGGRPLYVVAQCIGALTLSMSLAAGLVPGLAGVVAQGVFLTPKMSGSARLRVAMGGELLRTRIDHIPTDFRKVGLWSRYTPLYAAMSRRGECPDPTCRLVHKNWGMGGELFVHRNLHPRTHDRLAELFGPVPLWILPHLRRVELAHTMVRWHERDDRYRALPDNALDHADRIDCPVLLLAGSENKFWQDSNRLCHEVLTARHPELDVTYVEIPGYGHFDTFAGRGAALDVFGHILDFLDTHRTTHALERR</sequence>
<dbReference type="SUPFAM" id="SSF53474">
    <property type="entry name" value="alpha/beta-Hydrolases"/>
    <property type="match status" value="1"/>
</dbReference>
<evidence type="ECO:0000256" key="3">
    <source>
        <dbReference type="ARBA" id="ARBA00022630"/>
    </source>
</evidence>
<dbReference type="GO" id="GO:0016995">
    <property type="term" value="F:cholesterol oxidase activity"/>
    <property type="evidence" value="ECO:0007669"/>
    <property type="project" value="UniProtKB-EC"/>
</dbReference>
<dbReference type="Pfam" id="PF00561">
    <property type="entry name" value="Abhydrolase_1"/>
    <property type="match status" value="1"/>
</dbReference>
<reference evidence="7 8" key="1">
    <citation type="submission" date="2020-08" db="EMBL/GenBank/DDBJ databases">
        <title>Sequencing the genomes of 1000 actinobacteria strains.</title>
        <authorList>
            <person name="Klenk H.-P."/>
        </authorList>
    </citation>
    <scope>NUCLEOTIDE SEQUENCE [LARGE SCALE GENOMIC DNA]</scope>
    <source>
        <strain evidence="7 8">DSM 43582</strain>
    </source>
</reference>
<keyword evidence="5 7" id="KW-0560">Oxidoreductase</keyword>
<dbReference type="InterPro" id="IPR029058">
    <property type="entry name" value="AB_hydrolase_fold"/>
</dbReference>
<dbReference type="EC" id="1.1.3.6" evidence="7"/>
<evidence type="ECO:0000256" key="4">
    <source>
        <dbReference type="ARBA" id="ARBA00022827"/>
    </source>
</evidence>
<name>A0A7W9P941_9NOCA</name>
<gene>
    <name evidence="7" type="ORF">BJY24_000649</name>
</gene>
<feature type="domain" description="AB hydrolase-1" evidence="6">
    <location>
        <begin position="38"/>
        <end position="149"/>
    </location>
</feature>
<organism evidence="7 8">
    <name type="scientific">Nocardia transvalensis</name>
    <dbReference type="NCBI Taxonomy" id="37333"/>
    <lineage>
        <taxon>Bacteria</taxon>
        <taxon>Bacillati</taxon>
        <taxon>Actinomycetota</taxon>
        <taxon>Actinomycetes</taxon>
        <taxon>Mycobacteriales</taxon>
        <taxon>Nocardiaceae</taxon>
        <taxon>Nocardia</taxon>
    </lineage>
</organism>
<comment type="caution">
    <text evidence="7">The sequence shown here is derived from an EMBL/GenBank/DDBJ whole genome shotgun (WGS) entry which is preliminary data.</text>
</comment>
<evidence type="ECO:0000259" key="6">
    <source>
        <dbReference type="Pfam" id="PF00561"/>
    </source>
</evidence>
<dbReference type="InterPro" id="IPR052542">
    <property type="entry name" value="Cholesterol_Oxidase"/>
</dbReference>
<dbReference type="RefSeq" id="WP_051162208.1">
    <property type="nucleotide sequence ID" value="NZ_JACHIT010000001.1"/>
</dbReference>
<comment type="similarity">
    <text evidence="2">Belongs to the GMC oxidoreductase family.</text>
</comment>
<evidence type="ECO:0000256" key="2">
    <source>
        <dbReference type="ARBA" id="ARBA00010790"/>
    </source>
</evidence>
<evidence type="ECO:0000313" key="7">
    <source>
        <dbReference type="EMBL" id="MBB5911782.1"/>
    </source>
</evidence>
<keyword evidence="8" id="KW-1185">Reference proteome</keyword>
<dbReference type="PANTHER" id="PTHR47470:SF1">
    <property type="entry name" value="FAD-DEPENDENT OXIDOREDUCTASE 2 FAD BINDING DOMAIN-CONTAINING PROTEIN"/>
    <property type="match status" value="1"/>
</dbReference>
<protein>
    <submittedName>
        <fullName evidence="7">Cholesterol oxidase</fullName>
        <ecNumber evidence="7">1.1.3.6</ecNumber>
    </submittedName>
</protein>
<evidence type="ECO:0000313" key="8">
    <source>
        <dbReference type="Proteomes" id="UP000540412"/>
    </source>
</evidence>
<proteinExistence type="inferred from homology"/>
<evidence type="ECO:0000256" key="1">
    <source>
        <dbReference type="ARBA" id="ARBA00001974"/>
    </source>
</evidence>
<comment type="cofactor">
    <cofactor evidence="1">
        <name>FAD</name>
        <dbReference type="ChEBI" id="CHEBI:57692"/>
    </cofactor>
</comment>
<dbReference type="Proteomes" id="UP000540412">
    <property type="component" value="Unassembled WGS sequence"/>
</dbReference>
<dbReference type="Gene3D" id="3.40.50.1820">
    <property type="entry name" value="alpha/beta hydrolase"/>
    <property type="match status" value="1"/>
</dbReference>
<dbReference type="PANTHER" id="PTHR47470">
    <property type="entry name" value="CHOLESTEROL OXIDASE"/>
    <property type="match status" value="1"/>
</dbReference>
<dbReference type="AlphaFoldDB" id="A0A7W9P941"/>
<accession>A0A7W9P941</accession>
<keyword evidence="4" id="KW-0274">FAD</keyword>
<dbReference type="EMBL" id="JACHIT010000001">
    <property type="protein sequence ID" value="MBB5911782.1"/>
    <property type="molecule type" value="Genomic_DNA"/>
</dbReference>
<keyword evidence="3" id="KW-0285">Flavoprotein</keyword>
<evidence type="ECO:0000256" key="5">
    <source>
        <dbReference type="ARBA" id="ARBA00023002"/>
    </source>
</evidence>